<comment type="subcellular location">
    <subcellularLocation>
        <location evidence="1">Cell membrane</location>
        <topology evidence="1">Multi-pass membrane protein</topology>
    </subcellularLocation>
</comment>
<dbReference type="Gene3D" id="3.40.50.300">
    <property type="entry name" value="P-loop containing nucleotide triphosphate hydrolases"/>
    <property type="match status" value="1"/>
</dbReference>
<evidence type="ECO:0000259" key="9">
    <source>
        <dbReference type="PROSITE" id="PS50929"/>
    </source>
</evidence>
<dbReference type="Proteomes" id="UP000245368">
    <property type="component" value="Chromosome"/>
</dbReference>
<evidence type="ECO:0000313" key="10">
    <source>
        <dbReference type="EMBL" id="AWN23406.1"/>
    </source>
</evidence>
<evidence type="ECO:0000259" key="8">
    <source>
        <dbReference type="PROSITE" id="PS50893"/>
    </source>
</evidence>
<keyword evidence="2 7" id="KW-0812">Transmembrane</keyword>
<feature type="transmembrane region" description="Helical" evidence="7">
    <location>
        <begin position="155"/>
        <end position="178"/>
    </location>
</feature>
<dbReference type="InterPro" id="IPR017871">
    <property type="entry name" value="ABC_transporter-like_CS"/>
</dbReference>
<evidence type="ECO:0000256" key="3">
    <source>
        <dbReference type="ARBA" id="ARBA00022741"/>
    </source>
</evidence>
<feature type="transmembrane region" description="Helical" evidence="7">
    <location>
        <begin position="35"/>
        <end position="60"/>
    </location>
</feature>
<name>A0A2Z3JH95_9DEIO</name>
<dbReference type="GO" id="GO:0005886">
    <property type="term" value="C:plasma membrane"/>
    <property type="evidence" value="ECO:0007669"/>
    <property type="project" value="UniProtKB-SubCell"/>
</dbReference>
<keyword evidence="3" id="KW-0547">Nucleotide-binding</keyword>
<dbReference type="AlphaFoldDB" id="A0A2Z3JH95"/>
<dbReference type="GO" id="GO:0005524">
    <property type="term" value="F:ATP binding"/>
    <property type="evidence" value="ECO:0007669"/>
    <property type="project" value="UniProtKB-KW"/>
</dbReference>
<dbReference type="InterPro" id="IPR011527">
    <property type="entry name" value="ABC1_TM_dom"/>
</dbReference>
<dbReference type="Gene3D" id="1.20.1560.10">
    <property type="entry name" value="ABC transporter type 1, transmembrane domain"/>
    <property type="match status" value="1"/>
</dbReference>
<dbReference type="Pfam" id="PF00005">
    <property type="entry name" value="ABC_tran"/>
    <property type="match status" value="1"/>
</dbReference>
<dbReference type="InterPro" id="IPR039421">
    <property type="entry name" value="Type_1_exporter"/>
</dbReference>
<evidence type="ECO:0000256" key="7">
    <source>
        <dbReference type="SAM" id="Phobius"/>
    </source>
</evidence>
<feature type="transmembrane region" description="Helical" evidence="7">
    <location>
        <begin position="305"/>
        <end position="325"/>
    </location>
</feature>
<evidence type="ECO:0000256" key="4">
    <source>
        <dbReference type="ARBA" id="ARBA00022840"/>
    </source>
</evidence>
<dbReference type="PANTHER" id="PTHR43394:SF1">
    <property type="entry name" value="ATP-BINDING CASSETTE SUB-FAMILY B MEMBER 10, MITOCHONDRIAL"/>
    <property type="match status" value="1"/>
</dbReference>
<dbReference type="Pfam" id="PF00664">
    <property type="entry name" value="ABC_membrane"/>
    <property type="match status" value="1"/>
</dbReference>
<keyword evidence="4 10" id="KW-0067">ATP-binding</keyword>
<dbReference type="SMART" id="SM00382">
    <property type="entry name" value="AAA"/>
    <property type="match status" value="1"/>
</dbReference>
<accession>A0A2Z3JH95</accession>
<dbReference type="SUPFAM" id="SSF52540">
    <property type="entry name" value="P-loop containing nucleoside triphosphate hydrolases"/>
    <property type="match status" value="1"/>
</dbReference>
<keyword evidence="5 7" id="KW-1133">Transmembrane helix</keyword>
<dbReference type="InterPro" id="IPR003593">
    <property type="entry name" value="AAA+_ATPase"/>
</dbReference>
<organism evidence="10 11">
    <name type="scientific">Deinococcus irradiatisoli</name>
    <dbReference type="NCBI Taxonomy" id="2202254"/>
    <lineage>
        <taxon>Bacteria</taxon>
        <taxon>Thermotogati</taxon>
        <taxon>Deinococcota</taxon>
        <taxon>Deinococci</taxon>
        <taxon>Deinococcales</taxon>
        <taxon>Deinococcaceae</taxon>
        <taxon>Deinococcus</taxon>
    </lineage>
</organism>
<dbReference type="PANTHER" id="PTHR43394">
    <property type="entry name" value="ATP-DEPENDENT PERMEASE MDL1, MITOCHONDRIAL"/>
    <property type="match status" value="1"/>
</dbReference>
<feature type="domain" description="ABC transmembrane type-1" evidence="9">
    <location>
        <begin position="40"/>
        <end position="327"/>
    </location>
</feature>
<feature type="domain" description="ABC transporter" evidence="8">
    <location>
        <begin position="361"/>
        <end position="597"/>
    </location>
</feature>
<dbReference type="GO" id="GO:0016887">
    <property type="term" value="F:ATP hydrolysis activity"/>
    <property type="evidence" value="ECO:0007669"/>
    <property type="project" value="InterPro"/>
</dbReference>
<proteinExistence type="predicted"/>
<sequence length="614" mass="65504">MLPPRTARAADRPPESAARRDPANLLRLLRYVRPYAGWLALGIVTTLFSAGLSLVFPKLFGNLIDASFLKRGAGAADTAPLDRIVVLLLGVFAVVAVFTALQSLLIARVGVRVVADLRRAVFSHVLGLSPRFFAVRRTGELTSRLTSDVATVQTVVSSALAQLLSQLVTLVGGVSLMVLTSLRLSLFTLAVIPLIIGTAILIGRQIRKAARDVQDKVAAANASAEEAISGVRVVQSFTAEDLERRRYGEGVEDSFQAALRRIRLSALLAGIMTFLAFSSLAGVLWYGGRQVLAGTLTPGNLVSFLFYALQVGINVGGLTGIFSQVQEALGASSRLFELLDTRSDLPEAAAPTRLGRLSGRVTFEAVSFRYGEEAEGAVLSQLDLDVLPGQTVALVGPSGAGKSTLVSLLPRFYDVSGGALKVDGVDVREAGLQELRAQVGLVPQETLLFSGSVSENILYGRPEARPEEVVAAARAANAEEFIARLPQGYDTAVGERGVKLSGGQRQRIAIARAILKNPRLLILDEATSALDNESEALVQDALEKLMVGRTTFVIAHRLSTIRSADLIVVMDAGRIVQRGTHAQLIAEGGLYKDLYDLQFRAERAPAPPISVPEA</sequence>
<dbReference type="RefSeq" id="WP_109827134.1">
    <property type="nucleotide sequence ID" value="NZ_CP029494.1"/>
</dbReference>
<dbReference type="InterPro" id="IPR003439">
    <property type="entry name" value="ABC_transporter-like_ATP-bd"/>
</dbReference>
<feature type="transmembrane region" description="Helical" evidence="7">
    <location>
        <begin position="184"/>
        <end position="202"/>
    </location>
</feature>
<feature type="transmembrane region" description="Helical" evidence="7">
    <location>
        <begin position="264"/>
        <end position="285"/>
    </location>
</feature>
<dbReference type="PROSITE" id="PS50929">
    <property type="entry name" value="ABC_TM1F"/>
    <property type="match status" value="1"/>
</dbReference>
<dbReference type="GO" id="GO:0090374">
    <property type="term" value="P:oligopeptide export from mitochondrion"/>
    <property type="evidence" value="ECO:0007669"/>
    <property type="project" value="TreeGrafter"/>
</dbReference>
<gene>
    <name evidence="10" type="ORF">DKM44_09330</name>
</gene>
<dbReference type="CDD" id="cd18576">
    <property type="entry name" value="ABC_6TM_bac_exporter_ABCB8_10_like"/>
    <property type="match status" value="1"/>
</dbReference>
<dbReference type="PROSITE" id="PS00211">
    <property type="entry name" value="ABC_TRANSPORTER_1"/>
    <property type="match status" value="1"/>
</dbReference>
<keyword evidence="6 7" id="KW-0472">Membrane</keyword>
<dbReference type="PROSITE" id="PS50893">
    <property type="entry name" value="ABC_TRANSPORTER_2"/>
    <property type="match status" value="1"/>
</dbReference>
<dbReference type="InterPro" id="IPR036640">
    <property type="entry name" value="ABC1_TM_sf"/>
</dbReference>
<evidence type="ECO:0000256" key="5">
    <source>
        <dbReference type="ARBA" id="ARBA00022989"/>
    </source>
</evidence>
<dbReference type="KEGG" id="dez:DKM44_09330"/>
<evidence type="ECO:0000313" key="11">
    <source>
        <dbReference type="Proteomes" id="UP000245368"/>
    </source>
</evidence>
<evidence type="ECO:0000256" key="1">
    <source>
        <dbReference type="ARBA" id="ARBA00004651"/>
    </source>
</evidence>
<dbReference type="SUPFAM" id="SSF90123">
    <property type="entry name" value="ABC transporter transmembrane region"/>
    <property type="match status" value="1"/>
</dbReference>
<dbReference type="FunFam" id="3.40.50.300:FF:000218">
    <property type="entry name" value="Multidrug ABC transporter ATP-binding protein"/>
    <property type="match status" value="1"/>
</dbReference>
<keyword evidence="11" id="KW-1185">Reference proteome</keyword>
<dbReference type="OrthoDB" id="9769895at2"/>
<feature type="transmembrane region" description="Helical" evidence="7">
    <location>
        <begin position="81"/>
        <end position="105"/>
    </location>
</feature>
<protein>
    <submittedName>
        <fullName evidence="10">ABC transporter ATP-binding protein</fullName>
    </submittedName>
</protein>
<dbReference type="GO" id="GO:0015421">
    <property type="term" value="F:ABC-type oligopeptide transporter activity"/>
    <property type="evidence" value="ECO:0007669"/>
    <property type="project" value="TreeGrafter"/>
</dbReference>
<evidence type="ECO:0000256" key="6">
    <source>
        <dbReference type="ARBA" id="ARBA00023136"/>
    </source>
</evidence>
<dbReference type="EMBL" id="CP029494">
    <property type="protein sequence ID" value="AWN23406.1"/>
    <property type="molecule type" value="Genomic_DNA"/>
</dbReference>
<reference evidence="10 11" key="1">
    <citation type="submission" date="2018-05" db="EMBL/GenBank/DDBJ databases">
        <title>Complete Genome Sequence of Deinococcus sp. strain 17bor-2.</title>
        <authorList>
            <person name="Srinivasan S."/>
        </authorList>
    </citation>
    <scope>NUCLEOTIDE SEQUENCE [LARGE SCALE GENOMIC DNA]</scope>
    <source>
        <strain evidence="10 11">17bor-2</strain>
    </source>
</reference>
<evidence type="ECO:0000256" key="2">
    <source>
        <dbReference type="ARBA" id="ARBA00022692"/>
    </source>
</evidence>
<dbReference type="InterPro" id="IPR027417">
    <property type="entry name" value="P-loop_NTPase"/>
</dbReference>